<proteinExistence type="predicted"/>
<feature type="domain" description="Siphovirus-type tail component C-terminal" evidence="1">
    <location>
        <begin position="183"/>
        <end position="280"/>
    </location>
</feature>
<evidence type="ECO:0000313" key="3">
    <source>
        <dbReference type="Proteomes" id="UP000292408"/>
    </source>
</evidence>
<dbReference type="AlphaFoldDB" id="A0A4Q7TG97"/>
<dbReference type="InterPro" id="IPR054738">
    <property type="entry name" value="Siphovirus-type_tail_C"/>
</dbReference>
<dbReference type="EMBL" id="SGXT01000016">
    <property type="protein sequence ID" value="RZT59313.1"/>
    <property type="molecule type" value="Genomic_DNA"/>
</dbReference>
<accession>A0A4Q7TG97</accession>
<comment type="caution">
    <text evidence="2">The sequence shown here is derived from an EMBL/GenBank/DDBJ whole genome shotgun (WGS) entry which is preliminary data.</text>
</comment>
<name>A0A4Q7TG97_9MICO</name>
<evidence type="ECO:0000259" key="1">
    <source>
        <dbReference type="Pfam" id="PF22768"/>
    </source>
</evidence>
<gene>
    <name evidence="2" type="ORF">EV140_1918</name>
</gene>
<reference evidence="2 3" key="1">
    <citation type="journal article" date="2015" name="Stand. Genomic Sci.">
        <title>Genomic Encyclopedia of Bacterial and Archaeal Type Strains, Phase III: the genomes of soil and plant-associated and newly described type strains.</title>
        <authorList>
            <person name="Whitman W.B."/>
            <person name="Woyke T."/>
            <person name="Klenk H.P."/>
            <person name="Zhou Y."/>
            <person name="Lilburn T.G."/>
            <person name="Beck B.J."/>
            <person name="De Vos P."/>
            <person name="Vandamme P."/>
            <person name="Eisen J.A."/>
            <person name="Garrity G."/>
            <person name="Hugenholtz P."/>
            <person name="Kyrpides N.C."/>
        </authorList>
    </citation>
    <scope>NUCLEOTIDE SEQUENCE [LARGE SCALE GENOMIC DNA]</scope>
    <source>
        <strain evidence="2 3">AC4r</strain>
    </source>
</reference>
<keyword evidence="3" id="KW-1185">Reference proteome</keyword>
<protein>
    <submittedName>
        <fullName evidence="2">Tail protein</fullName>
    </submittedName>
</protein>
<dbReference type="RefSeq" id="WP_130283337.1">
    <property type="nucleotide sequence ID" value="NZ_SGXT01000016.1"/>
</dbReference>
<dbReference type="OrthoDB" id="5111289at2"/>
<dbReference type="Proteomes" id="UP000292408">
    <property type="component" value="Unassembled WGS sequence"/>
</dbReference>
<dbReference type="Pfam" id="PF22768">
    <property type="entry name" value="SPP1_Dit"/>
    <property type="match status" value="1"/>
</dbReference>
<evidence type="ECO:0000313" key="2">
    <source>
        <dbReference type="EMBL" id="RZT59313.1"/>
    </source>
</evidence>
<organism evidence="2 3">
    <name type="scientific">Microcella alkaliphila</name>
    <dbReference type="NCBI Taxonomy" id="279828"/>
    <lineage>
        <taxon>Bacteria</taxon>
        <taxon>Bacillati</taxon>
        <taxon>Actinomycetota</taxon>
        <taxon>Actinomycetes</taxon>
        <taxon>Micrococcales</taxon>
        <taxon>Microbacteriaceae</taxon>
        <taxon>Microcella</taxon>
    </lineage>
</organism>
<sequence>MSSVEIDGLLFEGIPGSPPSGLVYTRLQGWQSGPPMRDDAEGRADSDGAFPVERALRSARVLRFQGALVAPTQAEAEQLWARWAAIQSDGRPFPLTVTDSLGQRTCMVSLSGEPEVIPINNRKARVIGRFIAHDPVKYGQPRSASTGLPVPGGGLEYPLGSPSGALHYGSNGNLGRVTVSNIGTAPISPRIRVTGGLTLGFEVVRLDTSQRLRYDRIVPEGTDVLIDCRTGGVLIDGTSDGSTYLTVADFFQAGRGESFEVQFLALGESIGAPTMTVEWSDGWW</sequence>